<keyword evidence="6" id="KW-1185">Reference proteome</keyword>
<sequence length="251" mass="27240">MGDERRQPKYAAIAADLDLKIQAGHYAPGQALPSQRDLSAEYGVTLMTLRQALGLLTERGLVTQEAGRGTYVSSPKAFYSMGSLKSLADDLREQGHSVETTLLARGRRPLPAWVATRLGVEAAEPALRVERLRHVGGAPAIHQVSWIPEPFTGSLAQVDFTTTSLYDAFAADGRIANRADERLSPAVLTARLGTLLERAEGAPVFLSDRVTFDRDDRAIVFDRATILGELIEIRTERAASSVKVVWTNAGS</sequence>
<dbReference type="Pfam" id="PF07702">
    <property type="entry name" value="UTRA"/>
    <property type="match status" value="1"/>
</dbReference>
<dbReference type="PANTHER" id="PTHR44846:SF1">
    <property type="entry name" value="MANNOSYL-D-GLYCERATE TRANSPORT_METABOLISM SYSTEM REPRESSOR MNGR-RELATED"/>
    <property type="match status" value="1"/>
</dbReference>
<dbReference type="InterPro" id="IPR000524">
    <property type="entry name" value="Tscrpt_reg_HTH_GntR"/>
</dbReference>
<feature type="domain" description="HTH gntR-type" evidence="4">
    <location>
        <begin position="7"/>
        <end position="75"/>
    </location>
</feature>
<keyword evidence="3" id="KW-0804">Transcription</keyword>
<dbReference type="Pfam" id="PF00392">
    <property type="entry name" value="GntR"/>
    <property type="match status" value="1"/>
</dbReference>
<evidence type="ECO:0000313" key="5">
    <source>
        <dbReference type="EMBL" id="SDZ26272.1"/>
    </source>
</evidence>
<dbReference type="GO" id="GO:0045892">
    <property type="term" value="P:negative regulation of DNA-templated transcription"/>
    <property type="evidence" value="ECO:0007669"/>
    <property type="project" value="TreeGrafter"/>
</dbReference>
<dbReference type="InterPro" id="IPR036390">
    <property type="entry name" value="WH_DNA-bd_sf"/>
</dbReference>
<proteinExistence type="predicted"/>
<dbReference type="STRING" id="589385.SAMN05421504_111162"/>
<dbReference type="EMBL" id="FNON01000011">
    <property type="protein sequence ID" value="SDZ26272.1"/>
    <property type="molecule type" value="Genomic_DNA"/>
</dbReference>
<dbReference type="InterPro" id="IPR050679">
    <property type="entry name" value="Bact_HTH_transcr_reg"/>
</dbReference>
<gene>
    <name evidence="5" type="ORF">SAMN05421504_111162</name>
</gene>
<dbReference type="InterPro" id="IPR011663">
    <property type="entry name" value="UTRA"/>
</dbReference>
<evidence type="ECO:0000259" key="4">
    <source>
        <dbReference type="PROSITE" id="PS50949"/>
    </source>
</evidence>
<evidence type="ECO:0000313" key="6">
    <source>
        <dbReference type="Proteomes" id="UP000199515"/>
    </source>
</evidence>
<reference evidence="5 6" key="1">
    <citation type="submission" date="2016-10" db="EMBL/GenBank/DDBJ databases">
        <authorList>
            <person name="de Groot N.N."/>
        </authorList>
    </citation>
    <scope>NUCLEOTIDE SEQUENCE [LARGE SCALE GENOMIC DNA]</scope>
    <source>
        <strain evidence="5 6">CPCC 202699</strain>
    </source>
</reference>
<accession>A0A1H3RKK2</accession>
<dbReference type="PANTHER" id="PTHR44846">
    <property type="entry name" value="MANNOSYL-D-GLYCERATE TRANSPORT/METABOLISM SYSTEM REPRESSOR MNGR-RELATED"/>
    <property type="match status" value="1"/>
</dbReference>
<name>A0A1H3RKK2_9PSEU</name>
<evidence type="ECO:0000256" key="1">
    <source>
        <dbReference type="ARBA" id="ARBA00023015"/>
    </source>
</evidence>
<dbReference type="Gene3D" id="3.40.1410.10">
    <property type="entry name" value="Chorismate lyase-like"/>
    <property type="match status" value="1"/>
</dbReference>
<keyword evidence="2" id="KW-0238">DNA-binding</keyword>
<protein>
    <submittedName>
        <fullName evidence="5">GntR family transcriptional regulator</fullName>
    </submittedName>
</protein>
<keyword evidence="1" id="KW-0805">Transcription regulation</keyword>
<dbReference type="Gene3D" id="1.10.10.10">
    <property type="entry name" value="Winged helix-like DNA-binding domain superfamily/Winged helix DNA-binding domain"/>
    <property type="match status" value="1"/>
</dbReference>
<dbReference type="PROSITE" id="PS50949">
    <property type="entry name" value="HTH_GNTR"/>
    <property type="match status" value="1"/>
</dbReference>
<evidence type="ECO:0000256" key="2">
    <source>
        <dbReference type="ARBA" id="ARBA00023125"/>
    </source>
</evidence>
<dbReference type="InterPro" id="IPR028978">
    <property type="entry name" value="Chorismate_lyase_/UTRA_dom_sf"/>
</dbReference>
<dbReference type="InterPro" id="IPR036388">
    <property type="entry name" value="WH-like_DNA-bd_sf"/>
</dbReference>
<evidence type="ECO:0000256" key="3">
    <source>
        <dbReference type="ARBA" id="ARBA00023163"/>
    </source>
</evidence>
<dbReference type="GO" id="GO:0003700">
    <property type="term" value="F:DNA-binding transcription factor activity"/>
    <property type="evidence" value="ECO:0007669"/>
    <property type="project" value="InterPro"/>
</dbReference>
<dbReference type="GO" id="GO:0003677">
    <property type="term" value="F:DNA binding"/>
    <property type="evidence" value="ECO:0007669"/>
    <property type="project" value="UniProtKB-KW"/>
</dbReference>
<organism evidence="5 6">
    <name type="scientific">Amycolatopsis xylanica</name>
    <dbReference type="NCBI Taxonomy" id="589385"/>
    <lineage>
        <taxon>Bacteria</taxon>
        <taxon>Bacillati</taxon>
        <taxon>Actinomycetota</taxon>
        <taxon>Actinomycetes</taxon>
        <taxon>Pseudonocardiales</taxon>
        <taxon>Pseudonocardiaceae</taxon>
        <taxon>Amycolatopsis</taxon>
    </lineage>
</organism>
<dbReference type="OrthoDB" id="3579313at2"/>
<dbReference type="RefSeq" id="WP_091297957.1">
    <property type="nucleotide sequence ID" value="NZ_FNON01000011.1"/>
</dbReference>
<dbReference type="SMART" id="SM00866">
    <property type="entry name" value="UTRA"/>
    <property type="match status" value="1"/>
</dbReference>
<dbReference type="AlphaFoldDB" id="A0A1H3RKK2"/>
<dbReference type="SMART" id="SM00345">
    <property type="entry name" value="HTH_GNTR"/>
    <property type="match status" value="1"/>
</dbReference>
<dbReference type="SUPFAM" id="SSF64288">
    <property type="entry name" value="Chorismate lyase-like"/>
    <property type="match status" value="1"/>
</dbReference>
<dbReference type="Proteomes" id="UP000199515">
    <property type="component" value="Unassembled WGS sequence"/>
</dbReference>
<dbReference type="SUPFAM" id="SSF46785">
    <property type="entry name" value="Winged helix' DNA-binding domain"/>
    <property type="match status" value="1"/>
</dbReference>
<dbReference type="PRINTS" id="PR00035">
    <property type="entry name" value="HTHGNTR"/>
</dbReference>
<dbReference type="CDD" id="cd07377">
    <property type="entry name" value="WHTH_GntR"/>
    <property type="match status" value="1"/>
</dbReference>